<name>A0ABY5SCT2_9BACL</name>
<dbReference type="RefSeq" id="WP_258386173.1">
    <property type="nucleotide sequence ID" value="NZ_CP091430.1"/>
</dbReference>
<dbReference type="Proteomes" id="UP001057877">
    <property type="component" value="Chromosome"/>
</dbReference>
<keyword evidence="1" id="KW-0812">Transmembrane</keyword>
<feature type="transmembrane region" description="Helical" evidence="1">
    <location>
        <begin position="23"/>
        <end position="45"/>
    </location>
</feature>
<proteinExistence type="predicted"/>
<protein>
    <submittedName>
        <fullName evidence="2">Uncharacterized protein</fullName>
    </submittedName>
</protein>
<evidence type="ECO:0000256" key="1">
    <source>
        <dbReference type="SAM" id="Phobius"/>
    </source>
</evidence>
<reference evidence="2" key="1">
    <citation type="submission" date="2022-01" db="EMBL/GenBank/DDBJ databases">
        <title>Paenibacillus spongiae sp. nov., isolated from marine sponge.</title>
        <authorList>
            <person name="Li Z."/>
            <person name="Zhang M."/>
        </authorList>
    </citation>
    <scope>NUCLEOTIDE SEQUENCE</scope>
    <source>
        <strain evidence="2">PHS-Z3</strain>
    </source>
</reference>
<accession>A0ABY5SCT2</accession>
<dbReference type="EMBL" id="CP091430">
    <property type="protein sequence ID" value="UVI30103.1"/>
    <property type="molecule type" value="Genomic_DNA"/>
</dbReference>
<keyword evidence="3" id="KW-1185">Reference proteome</keyword>
<organism evidence="2 3">
    <name type="scientific">Paenibacillus spongiae</name>
    <dbReference type="NCBI Taxonomy" id="2909671"/>
    <lineage>
        <taxon>Bacteria</taxon>
        <taxon>Bacillati</taxon>
        <taxon>Bacillota</taxon>
        <taxon>Bacilli</taxon>
        <taxon>Bacillales</taxon>
        <taxon>Paenibacillaceae</taxon>
        <taxon>Paenibacillus</taxon>
    </lineage>
</organism>
<gene>
    <name evidence="2" type="ORF">L1F29_32825</name>
</gene>
<keyword evidence="1" id="KW-0472">Membrane</keyword>
<evidence type="ECO:0000313" key="3">
    <source>
        <dbReference type="Proteomes" id="UP001057877"/>
    </source>
</evidence>
<evidence type="ECO:0000313" key="2">
    <source>
        <dbReference type="EMBL" id="UVI30103.1"/>
    </source>
</evidence>
<sequence>MAILEFSGGLFFLRCGWPKERTAIGSGLVGTIINIVLTSLMAYGLPRDG</sequence>
<keyword evidence="1" id="KW-1133">Transmembrane helix</keyword>